<dbReference type="Proteomes" id="UP000248631">
    <property type="component" value="Unassembled WGS sequence"/>
</dbReference>
<organism evidence="1 2">
    <name type="scientific">Herbaspirillum rubrisubalbicans</name>
    <dbReference type="NCBI Taxonomy" id="80842"/>
    <lineage>
        <taxon>Bacteria</taxon>
        <taxon>Pseudomonadati</taxon>
        <taxon>Pseudomonadota</taxon>
        <taxon>Betaproteobacteria</taxon>
        <taxon>Burkholderiales</taxon>
        <taxon>Oxalobacteraceae</taxon>
        <taxon>Herbaspirillum</taxon>
    </lineage>
</organism>
<evidence type="ECO:0000313" key="2">
    <source>
        <dbReference type="Proteomes" id="UP000248631"/>
    </source>
</evidence>
<sequence length="77" mass="8662">MKLFEIEYKKDGALDSESINAEFVEMPSREQAAIVLRNALFGVFLIPDTPRDIADKTVWQLEKAGVHIVGIVEVEET</sequence>
<evidence type="ECO:0000313" key="1">
    <source>
        <dbReference type="EMBL" id="RAM66156.1"/>
    </source>
</evidence>
<gene>
    <name evidence="1" type="ORF">RB24_04020</name>
</gene>
<dbReference type="RefSeq" id="WP_112067796.1">
    <property type="nucleotide sequence ID" value="NZ_JUGD01000004.1"/>
</dbReference>
<comment type="caution">
    <text evidence="1">The sequence shown here is derived from an EMBL/GenBank/DDBJ whole genome shotgun (WGS) entry which is preliminary data.</text>
</comment>
<proteinExistence type="predicted"/>
<accession>A0ABX9C6Z5</accession>
<name>A0ABX9C6Z5_9BURK</name>
<protein>
    <submittedName>
        <fullName evidence="1">Uncharacterized protein</fullName>
    </submittedName>
</protein>
<dbReference type="EMBL" id="JUGD01000004">
    <property type="protein sequence ID" value="RAM66156.1"/>
    <property type="molecule type" value="Genomic_DNA"/>
</dbReference>
<reference evidence="1 2" key="1">
    <citation type="submission" date="2014-12" db="EMBL/GenBank/DDBJ databases">
        <title>Complete genome sequence of Herbaspirillum rubrisubalbicans Os38.</title>
        <authorList>
            <person name="Chen M."/>
            <person name="An Q."/>
        </authorList>
    </citation>
    <scope>NUCLEOTIDE SEQUENCE [LARGE SCALE GENOMIC DNA]</scope>
    <source>
        <strain evidence="1 2">Os38</strain>
    </source>
</reference>
<keyword evidence="2" id="KW-1185">Reference proteome</keyword>